<comment type="caution">
    <text evidence="1">The sequence shown here is derived from an EMBL/GenBank/DDBJ whole genome shotgun (WGS) entry which is preliminary data.</text>
</comment>
<accession>A0A9R1V9K0</accession>
<reference evidence="1 2" key="1">
    <citation type="journal article" date="2017" name="Nat. Commun.">
        <title>Genome assembly with in vitro proximity ligation data and whole-genome triplication in lettuce.</title>
        <authorList>
            <person name="Reyes-Chin-Wo S."/>
            <person name="Wang Z."/>
            <person name="Yang X."/>
            <person name="Kozik A."/>
            <person name="Arikit S."/>
            <person name="Song C."/>
            <person name="Xia L."/>
            <person name="Froenicke L."/>
            <person name="Lavelle D.O."/>
            <person name="Truco M.J."/>
            <person name="Xia R."/>
            <person name="Zhu S."/>
            <person name="Xu C."/>
            <person name="Xu H."/>
            <person name="Xu X."/>
            <person name="Cox K."/>
            <person name="Korf I."/>
            <person name="Meyers B.C."/>
            <person name="Michelmore R.W."/>
        </authorList>
    </citation>
    <scope>NUCLEOTIDE SEQUENCE [LARGE SCALE GENOMIC DNA]</scope>
    <source>
        <strain evidence="2">cv. Salinas</strain>
        <tissue evidence="1">Seedlings</tissue>
    </source>
</reference>
<evidence type="ECO:0000313" key="2">
    <source>
        <dbReference type="Proteomes" id="UP000235145"/>
    </source>
</evidence>
<proteinExistence type="predicted"/>
<keyword evidence="2" id="KW-1185">Reference proteome</keyword>
<sequence>MDPTPQFLHQTHLHRFTKRLSIALILLFSYSWQFEVYKGEFLCPVCRGLANSVLPDFPREGMIMKESVASPKIPNLSPMDAANYESFLKFGKI</sequence>
<protein>
    <submittedName>
        <fullName evidence="1">Uncharacterized protein</fullName>
    </submittedName>
</protein>
<dbReference type="Proteomes" id="UP000235145">
    <property type="component" value="Unassembled WGS sequence"/>
</dbReference>
<dbReference type="EMBL" id="NBSK02000006">
    <property type="protein sequence ID" value="KAJ0202216.1"/>
    <property type="molecule type" value="Genomic_DNA"/>
</dbReference>
<dbReference type="AlphaFoldDB" id="A0A9R1V9K0"/>
<name>A0A9R1V9K0_LACSA</name>
<evidence type="ECO:0000313" key="1">
    <source>
        <dbReference type="EMBL" id="KAJ0202216.1"/>
    </source>
</evidence>
<organism evidence="1 2">
    <name type="scientific">Lactuca sativa</name>
    <name type="common">Garden lettuce</name>
    <dbReference type="NCBI Taxonomy" id="4236"/>
    <lineage>
        <taxon>Eukaryota</taxon>
        <taxon>Viridiplantae</taxon>
        <taxon>Streptophyta</taxon>
        <taxon>Embryophyta</taxon>
        <taxon>Tracheophyta</taxon>
        <taxon>Spermatophyta</taxon>
        <taxon>Magnoliopsida</taxon>
        <taxon>eudicotyledons</taxon>
        <taxon>Gunneridae</taxon>
        <taxon>Pentapetalae</taxon>
        <taxon>asterids</taxon>
        <taxon>campanulids</taxon>
        <taxon>Asterales</taxon>
        <taxon>Asteraceae</taxon>
        <taxon>Cichorioideae</taxon>
        <taxon>Cichorieae</taxon>
        <taxon>Lactucinae</taxon>
        <taxon>Lactuca</taxon>
    </lineage>
</organism>
<gene>
    <name evidence="1" type="ORF">LSAT_V11C600339530</name>
</gene>